<name>A0A0A9YQS0_LYGHE</name>
<evidence type="ECO:0000313" key="2">
    <source>
        <dbReference type="EMBL" id="JAG33971.1"/>
    </source>
</evidence>
<dbReference type="EMBL" id="GBHO01009633">
    <property type="protein sequence ID" value="JAG33971.1"/>
    <property type="molecule type" value="Transcribed_RNA"/>
</dbReference>
<reference evidence="2" key="2">
    <citation type="submission" date="2014-07" db="EMBL/GenBank/DDBJ databases">
        <authorList>
            <person name="Hull J."/>
        </authorList>
    </citation>
    <scope>NUCLEOTIDE SEQUENCE</scope>
</reference>
<feature type="region of interest" description="Disordered" evidence="1">
    <location>
        <begin position="131"/>
        <end position="159"/>
    </location>
</feature>
<sequence>QHTNLIFYHPQSMESPRRWLCLITNTRNWLQNIIWNRPKARVGFKLDSKKSNDGTSSSAAHKPDLLLSATHAELATGNKKVHQDSMKRVHSKHNKKDFLGLKGYKPHFLVGGKTLNDSRNAKLVEDLVPQKHHPHKQHPHKQHPVHSHSGRNYGLPRVRKSVRSPMYDPSFTYGMPVYRQQPVFNPVQGLYNMQPSFPAQVPRSSYYSQLYNPLQANQRFYNQGLFL</sequence>
<accession>A0A0A9YQS0</accession>
<protein>
    <submittedName>
        <fullName evidence="2">Putative D-serine dehydratase</fullName>
    </submittedName>
</protein>
<evidence type="ECO:0000256" key="1">
    <source>
        <dbReference type="SAM" id="MobiDB-lite"/>
    </source>
</evidence>
<feature type="non-terminal residue" evidence="2">
    <location>
        <position position="1"/>
    </location>
</feature>
<reference evidence="2" key="1">
    <citation type="journal article" date="2014" name="PLoS ONE">
        <title>Transcriptome-Based Identification of ABC Transporters in the Western Tarnished Plant Bug Lygus hesperus.</title>
        <authorList>
            <person name="Hull J.J."/>
            <person name="Chaney K."/>
            <person name="Geib S.M."/>
            <person name="Fabrick J.A."/>
            <person name="Brent C.S."/>
            <person name="Walsh D."/>
            <person name="Lavine L.C."/>
        </authorList>
    </citation>
    <scope>NUCLEOTIDE SEQUENCE</scope>
</reference>
<feature type="compositionally biased region" description="Basic residues" evidence="1">
    <location>
        <begin position="131"/>
        <end position="149"/>
    </location>
</feature>
<gene>
    <name evidence="2" type="primary">dsdA</name>
    <name evidence="2" type="ORF">CM83_38863</name>
</gene>
<proteinExistence type="predicted"/>
<organism evidence="2">
    <name type="scientific">Lygus hesperus</name>
    <name type="common">Western plant bug</name>
    <dbReference type="NCBI Taxonomy" id="30085"/>
    <lineage>
        <taxon>Eukaryota</taxon>
        <taxon>Metazoa</taxon>
        <taxon>Ecdysozoa</taxon>
        <taxon>Arthropoda</taxon>
        <taxon>Hexapoda</taxon>
        <taxon>Insecta</taxon>
        <taxon>Pterygota</taxon>
        <taxon>Neoptera</taxon>
        <taxon>Paraneoptera</taxon>
        <taxon>Hemiptera</taxon>
        <taxon>Heteroptera</taxon>
        <taxon>Panheteroptera</taxon>
        <taxon>Cimicomorpha</taxon>
        <taxon>Miridae</taxon>
        <taxon>Mirini</taxon>
        <taxon>Lygus</taxon>
    </lineage>
</organism>
<dbReference type="AlphaFoldDB" id="A0A0A9YQS0"/>